<evidence type="ECO:0000259" key="11">
    <source>
        <dbReference type="PROSITE" id="PS51371"/>
    </source>
</evidence>
<sequence length="450" mass="50007">MENILFVVLAFFLVALNGFFVAAEFSIVTLRKTRVRAIAKTTGLRGRILAKVHGQLDAYLSACQLGITLASLGLGWVGEPAFASLLEPVFAFVGVTSEELIHGVSFVVAFSVISFLHIVVGELAPKSLAIRLPESVALWCAMPLYGFYWAMYPAIYVLNASANTVLRMAGLAGAGGHDTHYSLDELKLILRTNTNTTTPGEKITQDDRNILAQSLDFSTLQISELMRPINEVSALYASRSLEENLETVRRNRFSRYPYFDEEGEEVLGIIHLKDLYFALQAGRPVTDLTQFLRPVESISARTPAQDIFRRFRGGAPHFALIGEKGKRPVGFVTLDNLLGAMVGEIRDEFRMNENDWLKQTDGTYIGKASLPIFSLERLLGIDIDNEQMGLEDVESVGGLLMEKLGDIPKQGQRIEFPQFDVVVKKMNGPRILLVKVIPQLTRANEHDERD</sequence>
<dbReference type="InterPro" id="IPR051676">
    <property type="entry name" value="UPF0053_domain"/>
</dbReference>
<evidence type="ECO:0000256" key="7">
    <source>
        <dbReference type="ARBA" id="ARBA00023136"/>
    </source>
</evidence>
<feature type="transmembrane region" description="Helical" evidence="10">
    <location>
        <begin position="56"/>
        <end position="77"/>
    </location>
</feature>
<dbReference type="InterPro" id="IPR002550">
    <property type="entry name" value="CNNM"/>
</dbReference>
<evidence type="ECO:0000256" key="9">
    <source>
        <dbReference type="PROSITE-ProRule" id="PRU01193"/>
    </source>
</evidence>
<evidence type="ECO:0000256" key="4">
    <source>
        <dbReference type="ARBA" id="ARBA00022737"/>
    </source>
</evidence>
<feature type="domain" description="CBS" evidence="11">
    <location>
        <begin position="291"/>
        <end position="348"/>
    </location>
</feature>
<keyword evidence="14" id="KW-1185">Reference proteome</keyword>
<dbReference type="InterPro" id="IPR016169">
    <property type="entry name" value="FAD-bd_PCMH_sub2"/>
</dbReference>
<dbReference type="Pfam" id="PF00571">
    <property type="entry name" value="CBS"/>
    <property type="match status" value="2"/>
</dbReference>
<dbReference type="SUPFAM" id="SSF54631">
    <property type="entry name" value="CBS-domain pair"/>
    <property type="match status" value="1"/>
</dbReference>
<name>A0A2S2DGT0_9BURK</name>
<feature type="transmembrane region" description="Helical" evidence="10">
    <location>
        <begin position="6"/>
        <end position="30"/>
    </location>
</feature>
<evidence type="ECO:0000256" key="8">
    <source>
        <dbReference type="PROSITE-ProRule" id="PRU00703"/>
    </source>
</evidence>
<dbReference type="PROSITE" id="PS51371">
    <property type="entry name" value="CBS"/>
    <property type="match status" value="2"/>
</dbReference>
<evidence type="ECO:0000256" key="2">
    <source>
        <dbReference type="ARBA" id="ARBA00022475"/>
    </source>
</evidence>
<dbReference type="CDD" id="cd04590">
    <property type="entry name" value="CBS_pair_CorC_HlyC_assoc"/>
    <property type="match status" value="1"/>
</dbReference>
<protein>
    <recommendedName>
        <fullName evidence="15">HlyC/CorC family transporter</fullName>
    </recommendedName>
</protein>
<dbReference type="SUPFAM" id="SSF56176">
    <property type="entry name" value="FAD-binding/transporter-associated domain-like"/>
    <property type="match status" value="1"/>
</dbReference>
<dbReference type="RefSeq" id="WP_109344970.1">
    <property type="nucleotide sequence ID" value="NZ_CP029343.1"/>
</dbReference>
<dbReference type="PROSITE" id="PS51846">
    <property type="entry name" value="CNNM"/>
    <property type="match status" value="1"/>
</dbReference>
<proteinExistence type="predicted"/>
<evidence type="ECO:0000313" key="14">
    <source>
        <dbReference type="Proteomes" id="UP000245820"/>
    </source>
</evidence>
<evidence type="ECO:0000256" key="5">
    <source>
        <dbReference type="ARBA" id="ARBA00022989"/>
    </source>
</evidence>
<dbReference type="InterPro" id="IPR005170">
    <property type="entry name" value="Transptr-assoc_dom"/>
</dbReference>
<evidence type="ECO:0000313" key="13">
    <source>
        <dbReference type="EMBL" id="AWL04593.1"/>
    </source>
</evidence>
<dbReference type="SMART" id="SM01091">
    <property type="entry name" value="CorC_HlyC"/>
    <property type="match status" value="1"/>
</dbReference>
<reference evidence="13 14" key="1">
    <citation type="submission" date="2018-05" db="EMBL/GenBank/DDBJ databases">
        <title>Complete genome sequence of Massilia oculi sp. nov. CCUG 43427T (=DSM 26321T), the type strain of M. oculi, and comparison with genome sequences of other Massilia strains.</title>
        <authorList>
            <person name="Zhu B."/>
        </authorList>
    </citation>
    <scope>NUCLEOTIDE SEQUENCE [LARGE SCALE GENOMIC DNA]</scope>
    <source>
        <strain evidence="13 14">CCUG 43427</strain>
    </source>
</reference>
<dbReference type="GO" id="GO:0050660">
    <property type="term" value="F:flavin adenine dinucleotide binding"/>
    <property type="evidence" value="ECO:0007669"/>
    <property type="project" value="InterPro"/>
</dbReference>
<dbReference type="InterPro" id="IPR000644">
    <property type="entry name" value="CBS_dom"/>
</dbReference>
<dbReference type="InterPro" id="IPR044751">
    <property type="entry name" value="Ion_transp-like_CBS"/>
</dbReference>
<keyword evidence="2" id="KW-1003">Cell membrane</keyword>
<keyword evidence="3 9" id="KW-0812">Transmembrane</keyword>
<organism evidence="13 14">
    <name type="scientific">Massilia oculi</name>
    <dbReference type="NCBI Taxonomy" id="945844"/>
    <lineage>
        <taxon>Bacteria</taxon>
        <taxon>Pseudomonadati</taxon>
        <taxon>Pseudomonadota</taxon>
        <taxon>Betaproteobacteria</taxon>
        <taxon>Burkholderiales</taxon>
        <taxon>Oxalobacteraceae</taxon>
        <taxon>Telluria group</taxon>
        <taxon>Massilia</taxon>
    </lineage>
</organism>
<keyword evidence="6 8" id="KW-0129">CBS domain</keyword>
<dbReference type="KEGG" id="mtim:DIR46_09180"/>
<dbReference type="PANTHER" id="PTHR43099">
    <property type="entry name" value="UPF0053 PROTEIN YRKA"/>
    <property type="match status" value="1"/>
</dbReference>
<dbReference type="PANTHER" id="PTHR43099:SF5">
    <property type="entry name" value="HLYC_CORC FAMILY TRANSPORTER"/>
    <property type="match status" value="1"/>
</dbReference>
<evidence type="ECO:0000259" key="12">
    <source>
        <dbReference type="PROSITE" id="PS51846"/>
    </source>
</evidence>
<accession>A0A2S2DGT0</accession>
<dbReference type="EMBL" id="CP029343">
    <property type="protein sequence ID" value="AWL04593.1"/>
    <property type="molecule type" value="Genomic_DNA"/>
</dbReference>
<feature type="domain" description="CBS" evidence="11">
    <location>
        <begin position="226"/>
        <end position="285"/>
    </location>
</feature>
<dbReference type="Gene3D" id="3.10.580.10">
    <property type="entry name" value="CBS-domain"/>
    <property type="match status" value="1"/>
</dbReference>
<dbReference type="Proteomes" id="UP000245820">
    <property type="component" value="Chromosome"/>
</dbReference>
<dbReference type="OrthoDB" id="9798188at2"/>
<keyword evidence="4" id="KW-0677">Repeat</keyword>
<gene>
    <name evidence="13" type="ORF">DIR46_09180</name>
</gene>
<feature type="transmembrane region" description="Helical" evidence="10">
    <location>
        <begin position="136"/>
        <end position="158"/>
    </location>
</feature>
<evidence type="ECO:0000256" key="6">
    <source>
        <dbReference type="ARBA" id="ARBA00023122"/>
    </source>
</evidence>
<evidence type="ECO:0000256" key="10">
    <source>
        <dbReference type="SAM" id="Phobius"/>
    </source>
</evidence>
<comment type="subcellular location">
    <subcellularLocation>
        <location evidence="1">Cell membrane</location>
        <topology evidence="1">Multi-pass membrane protein</topology>
    </subcellularLocation>
</comment>
<dbReference type="GO" id="GO:0005886">
    <property type="term" value="C:plasma membrane"/>
    <property type="evidence" value="ECO:0007669"/>
    <property type="project" value="UniProtKB-SubCell"/>
</dbReference>
<keyword evidence="7 9" id="KW-0472">Membrane</keyword>
<evidence type="ECO:0008006" key="15">
    <source>
        <dbReference type="Google" id="ProtNLM"/>
    </source>
</evidence>
<dbReference type="AlphaFoldDB" id="A0A2S2DGT0"/>
<dbReference type="InterPro" id="IPR046342">
    <property type="entry name" value="CBS_dom_sf"/>
</dbReference>
<feature type="domain" description="CNNM transmembrane" evidence="12">
    <location>
        <begin position="1"/>
        <end position="207"/>
    </location>
</feature>
<dbReference type="InterPro" id="IPR036318">
    <property type="entry name" value="FAD-bd_PCMH-like_sf"/>
</dbReference>
<feature type="transmembrane region" description="Helical" evidence="10">
    <location>
        <begin position="100"/>
        <end position="124"/>
    </location>
</feature>
<dbReference type="Pfam" id="PF01595">
    <property type="entry name" value="CNNM"/>
    <property type="match status" value="1"/>
</dbReference>
<dbReference type="Gene3D" id="3.30.465.10">
    <property type="match status" value="1"/>
</dbReference>
<evidence type="ECO:0000256" key="1">
    <source>
        <dbReference type="ARBA" id="ARBA00004651"/>
    </source>
</evidence>
<keyword evidence="5 9" id="KW-1133">Transmembrane helix</keyword>
<dbReference type="Pfam" id="PF03471">
    <property type="entry name" value="CorC_HlyC"/>
    <property type="match status" value="1"/>
</dbReference>
<evidence type="ECO:0000256" key="3">
    <source>
        <dbReference type="ARBA" id="ARBA00022692"/>
    </source>
</evidence>